<dbReference type="InterPro" id="IPR036291">
    <property type="entry name" value="NAD(P)-bd_dom_sf"/>
</dbReference>
<name>A0A2L0XAI6_9BURK</name>
<dbReference type="SUPFAM" id="SSF50129">
    <property type="entry name" value="GroES-like"/>
    <property type="match status" value="1"/>
</dbReference>
<dbReference type="Proteomes" id="UP000253772">
    <property type="component" value="Chromosome c1"/>
</dbReference>
<dbReference type="PANTHER" id="PTHR43677">
    <property type="entry name" value="SHORT-CHAIN DEHYDROGENASE/REDUCTASE"/>
    <property type="match status" value="1"/>
</dbReference>
<dbReference type="Gene3D" id="3.90.180.10">
    <property type="entry name" value="Medium-chain alcohol dehydrogenases, catalytic domain"/>
    <property type="match status" value="1"/>
</dbReference>
<dbReference type="PANTHER" id="PTHR43677:SF11">
    <property type="entry name" value="ZINC-CONTAINING ALCOHOL DEHYDROGENASE"/>
    <property type="match status" value="1"/>
</dbReference>
<dbReference type="InterPro" id="IPR051397">
    <property type="entry name" value="Zn-ADH-like_protein"/>
</dbReference>
<dbReference type="InterPro" id="IPR020843">
    <property type="entry name" value="ER"/>
</dbReference>
<proteinExistence type="predicted"/>
<evidence type="ECO:0000313" key="1">
    <source>
        <dbReference type="EMBL" id="QBP11086.1"/>
    </source>
</evidence>
<protein>
    <submittedName>
        <fullName evidence="1">Zinc-binding alcohol dehydrogenase family protein</fullName>
    </submittedName>
</protein>
<evidence type="ECO:0000313" key="2">
    <source>
        <dbReference type="Proteomes" id="UP000253772"/>
    </source>
</evidence>
<dbReference type="EMBL" id="CP037900">
    <property type="protein sequence ID" value="QBP11086.1"/>
    <property type="molecule type" value="Genomic_DNA"/>
</dbReference>
<dbReference type="Pfam" id="PF08240">
    <property type="entry name" value="ADH_N"/>
    <property type="match status" value="1"/>
</dbReference>
<accession>A0A2L0XAI6</accession>
<dbReference type="GO" id="GO:0016491">
    <property type="term" value="F:oxidoreductase activity"/>
    <property type="evidence" value="ECO:0007669"/>
    <property type="project" value="InterPro"/>
</dbReference>
<dbReference type="OrthoDB" id="9787435at2"/>
<dbReference type="RefSeq" id="WP_017512468.1">
    <property type="nucleotide sequence ID" value="NZ_CP026544.1"/>
</dbReference>
<dbReference type="InterPro" id="IPR013154">
    <property type="entry name" value="ADH-like_N"/>
</dbReference>
<dbReference type="InterPro" id="IPR011032">
    <property type="entry name" value="GroES-like_sf"/>
</dbReference>
<dbReference type="SUPFAM" id="SSF51735">
    <property type="entry name" value="NAD(P)-binding Rossmann-fold domains"/>
    <property type="match status" value="1"/>
</dbReference>
<sequence length="320" mass="33533">MKAVVQHQFGETPCFTTFDDPYPSDGETLVQVRAAVICPADLAIAKGLHPRLPTQLPFICGRDGVGRLADGQRVYFRASRAPYGAMAEYAPAEWVAPLPDDVGSAAAAALVGPALAAWLPLATRADVEPGETVLVLGASGIAGRLAVQAARLQGAGRVIAAGHLPEQLSTLGADALIDLALPPSILQYTFASFAEQGIDVVIDFVWGEALELLLAALVQCDGMPMSMFDRGVRVVTTANRGAGSMMLPPAALRDSRVQLMGCGPANHPPCGYVKTLVDDILACASDGDLGTEFELAQMSAVADVWRRAGEQATRVVLTLD</sequence>
<dbReference type="SMART" id="SM00829">
    <property type="entry name" value="PKS_ER"/>
    <property type="match status" value="1"/>
</dbReference>
<gene>
    <name evidence="1" type="ORF">DDF84_015620</name>
</gene>
<organism evidence="1 2">
    <name type="scientific">Cupriavidus metallidurans</name>
    <dbReference type="NCBI Taxonomy" id="119219"/>
    <lineage>
        <taxon>Bacteria</taxon>
        <taxon>Pseudomonadati</taxon>
        <taxon>Pseudomonadota</taxon>
        <taxon>Betaproteobacteria</taxon>
        <taxon>Burkholderiales</taxon>
        <taxon>Burkholderiaceae</taxon>
        <taxon>Cupriavidus</taxon>
    </lineage>
</organism>
<dbReference type="AlphaFoldDB" id="A0A2L0XAI6"/>
<reference evidence="1 2" key="1">
    <citation type="submission" date="2019-03" db="EMBL/GenBank/DDBJ databases">
        <title>Comparative insights into the high quality Complete genome sequence of highly metal resistant Cupriavidus metallidurans strain BS1 isolated from a gold-copper mine.</title>
        <authorList>
            <person name="Mazhar H.S."/>
            <person name="Rensing C."/>
        </authorList>
    </citation>
    <scope>NUCLEOTIDE SEQUENCE [LARGE SCALE GENOMIC DNA]</scope>
    <source>
        <strain evidence="1 2">BS1</strain>
    </source>
</reference>